<keyword evidence="1" id="KW-0732">Signal</keyword>
<dbReference type="Proteomes" id="UP000005481">
    <property type="component" value="Unassembled WGS sequence"/>
</dbReference>
<sequence length="162" mass="19301">MKKRHLIFALWLAVQPLAIGAYGTYPDFAGREKPIMPNMATRKEMAAYKNEVDTYVADIDGEIEKLYAKRQQAIRDYNQTVREYNEDDFFHTDRLPLYRSETYAYDTARRPARRDYTLSLLDSIVENHYNSRIKEKELELAIEKEKHKEKSPMDKWLENMLK</sequence>
<dbReference type="RefSeq" id="WP_006790777.1">
    <property type="nucleotide sequence ID" value="NZ_JH417607.1"/>
</dbReference>
<feature type="signal peptide" evidence="1">
    <location>
        <begin position="1"/>
        <end position="20"/>
    </location>
</feature>
<dbReference type="OrthoDB" id="1629217at2"/>
<dbReference type="EMBL" id="AGCJ01000078">
    <property type="protein sequence ID" value="EHM38593.1"/>
    <property type="molecule type" value="Genomic_DNA"/>
</dbReference>
<accession>G9YJG3</accession>
<proteinExistence type="predicted"/>
<dbReference type="HOGENOM" id="CLU_1631942_0_0_9"/>
<organism evidence="2 3">
    <name type="scientific">Anaeroglobus geminatus F0357</name>
    <dbReference type="NCBI Taxonomy" id="861450"/>
    <lineage>
        <taxon>Bacteria</taxon>
        <taxon>Bacillati</taxon>
        <taxon>Bacillota</taxon>
        <taxon>Negativicutes</taxon>
        <taxon>Veillonellales</taxon>
        <taxon>Veillonellaceae</taxon>
        <taxon>Anaeroglobus</taxon>
    </lineage>
</organism>
<dbReference type="eggNOG" id="ENOG502ZFQA">
    <property type="taxonomic scope" value="Bacteria"/>
</dbReference>
<feature type="chain" id="PRO_5038805459" evidence="1">
    <location>
        <begin position="21"/>
        <end position="162"/>
    </location>
</feature>
<gene>
    <name evidence="2" type="ORF">HMPREF0080_01814</name>
</gene>
<name>G9YJG3_9FIRM</name>
<keyword evidence="3" id="KW-1185">Reference proteome</keyword>
<comment type="caution">
    <text evidence="2">The sequence shown here is derived from an EMBL/GenBank/DDBJ whole genome shotgun (WGS) entry which is preliminary data.</text>
</comment>
<protein>
    <submittedName>
        <fullName evidence="2">Uncharacterized protein</fullName>
    </submittedName>
</protein>
<reference evidence="2 3" key="1">
    <citation type="submission" date="2011-08" db="EMBL/GenBank/DDBJ databases">
        <authorList>
            <person name="Weinstock G."/>
            <person name="Sodergren E."/>
            <person name="Clifton S."/>
            <person name="Fulton L."/>
            <person name="Fulton B."/>
            <person name="Courtney L."/>
            <person name="Fronick C."/>
            <person name="Harrison M."/>
            <person name="Strong C."/>
            <person name="Farmer C."/>
            <person name="Delahaunty K."/>
            <person name="Markovic C."/>
            <person name="Hall O."/>
            <person name="Minx P."/>
            <person name="Tomlinson C."/>
            <person name="Mitreva M."/>
            <person name="Hou S."/>
            <person name="Chen J."/>
            <person name="Wollam A."/>
            <person name="Pepin K.H."/>
            <person name="Johnson M."/>
            <person name="Bhonagiri V."/>
            <person name="Zhang X."/>
            <person name="Suruliraj S."/>
            <person name="Warren W."/>
            <person name="Chinwalla A."/>
            <person name="Mardis E.R."/>
            <person name="Wilson R.K."/>
        </authorList>
    </citation>
    <scope>NUCLEOTIDE SEQUENCE [LARGE SCALE GENOMIC DNA]</scope>
    <source>
        <strain evidence="2 3">F0357</strain>
    </source>
</reference>
<dbReference type="AlphaFoldDB" id="G9YJG3"/>
<evidence type="ECO:0000313" key="2">
    <source>
        <dbReference type="EMBL" id="EHM38593.1"/>
    </source>
</evidence>
<evidence type="ECO:0000313" key="3">
    <source>
        <dbReference type="Proteomes" id="UP000005481"/>
    </source>
</evidence>
<evidence type="ECO:0000256" key="1">
    <source>
        <dbReference type="SAM" id="SignalP"/>
    </source>
</evidence>